<keyword evidence="4" id="KW-0805">Transcription regulation</keyword>
<dbReference type="InterPro" id="IPR013921">
    <property type="entry name" value="Mediator_Med20"/>
</dbReference>
<dbReference type="GO" id="GO:0016592">
    <property type="term" value="C:mediator complex"/>
    <property type="evidence" value="ECO:0007669"/>
    <property type="project" value="InterPro"/>
</dbReference>
<dbReference type="OMA" id="WTQRQSI"/>
<dbReference type="GO" id="GO:0060261">
    <property type="term" value="P:positive regulation of transcription initiation by RNA polymerase II"/>
    <property type="evidence" value="ECO:0007669"/>
    <property type="project" value="EnsemblFungi"/>
</dbReference>
<dbReference type="VEuPathDB" id="FungiDB:B1J91_D04136g"/>
<dbReference type="VEuPathDB" id="FungiDB:GWK60_D04301"/>
<gene>
    <name evidence="4" type="primary">MED20</name>
    <name evidence="5" type="ORF">AO440_000789</name>
</gene>
<keyword evidence="4" id="KW-0010">Activator</keyword>
<keyword evidence="3 4" id="KW-0539">Nucleus</keyword>
<dbReference type="GO" id="GO:0051123">
    <property type="term" value="P:RNA polymerase II preinitiation complex assembly"/>
    <property type="evidence" value="ECO:0007669"/>
    <property type="project" value="EnsemblFungi"/>
</dbReference>
<evidence type="ECO:0000313" key="5">
    <source>
        <dbReference type="EMBL" id="KTB01315.1"/>
    </source>
</evidence>
<evidence type="ECO:0000256" key="2">
    <source>
        <dbReference type="ARBA" id="ARBA00010743"/>
    </source>
</evidence>
<dbReference type="Pfam" id="PF08612">
    <property type="entry name" value="Med20"/>
    <property type="match status" value="1"/>
</dbReference>
<dbReference type="AlphaFoldDB" id="A0A0W0CE41"/>
<comment type="caution">
    <text evidence="5">The sequence shown here is derived from an EMBL/GenBank/DDBJ whole genome shotgun (WGS) entry which is preliminary data.</text>
</comment>
<comment type="function">
    <text evidence="4">Component of the Mediator complex, a coactivator involved in the regulated transcription of nearly all RNA polymerase II-dependent genes. Mediator functions as a bridge to convey information from gene-specific regulatory proteins to the basal RNA polymerase II transcription machinery. Mediator is recruited to promoters by direct interactions with regulatory proteins and serves as a scaffold for the assembly of a functional preinitiation complex with RNA polymerase II and the general transcription factors.</text>
</comment>
<comment type="subunit">
    <text evidence="4">Component of the Mediator complex.</text>
</comment>
<dbReference type="Gene3D" id="3.30.310.180">
    <property type="match status" value="1"/>
</dbReference>
<reference evidence="5 6" key="1">
    <citation type="submission" date="2015-10" db="EMBL/GenBank/DDBJ databases">
        <title>Draft genomes sequences of Candida glabrata isolates 1A, 1B, 2A, 2B, 3A and 3B.</title>
        <authorList>
            <person name="Haavelsrud O.E."/>
            <person name="Gaustad P."/>
        </authorList>
    </citation>
    <scope>NUCLEOTIDE SEQUENCE [LARGE SCALE GENOMIC DNA]</scope>
    <source>
        <strain evidence="5">910700640</strain>
    </source>
</reference>
<dbReference type="GO" id="GO:0010688">
    <property type="term" value="P:negative regulation of ribosomal protein gene transcription by RNA polymerase II"/>
    <property type="evidence" value="ECO:0007669"/>
    <property type="project" value="EnsemblFungi"/>
</dbReference>
<keyword evidence="4" id="KW-0804">Transcription</keyword>
<name>A0A0W0CE41_CANGB</name>
<dbReference type="GO" id="GO:0070847">
    <property type="term" value="C:core mediator complex"/>
    <property type="evidence" value="ECO:0007669"/>
    <property type="project" value="EnsemblFungi"/>
</dbReference>
<proteinExistence type="inferred from homology"/>
<dbReference type="Proteomes" id="UP000054886">
    <property type="component" value="Unassembled WGS sequence"/>
</dbReference>
<dbReference type="GO" id="GO:0032968">
    <property type="term" value="P:positive regulation of transcription elongation by RNA polymerase II"/>
    <property type="evidence" value="ECO:0007669"/>
    <property type="project" value="EnsemblFungi"/>
</dbReference>
<dbReference type="EMBL" id="LLZZ01000131">
    <property type="protein sequence ID" value="KTB01315.1"/>
    <property type="molecule type" value="Genomic_DNA"/>
</dbReference>
<organism evidence="5 6">
    <name type="scientific">Candida glabrata</name>
    <name type="common">Yeast</name>
    <name type="synonym">Torulopsis glabrata</name>
    <dbReference type="NCBI Taxonomy" id="5478"/>
    <lineage>
        <taxon>Eukaryota</taxon>
        <taxon>Fungi</taxon>
        <taxon>Dikarya</taxon>
        <taxon>Ascomycota</taxon>
        <taxon>Saccharomycotina</taxon>
        <taxon>Saccharomycetes</taxon>
        <taxon>Saccharomycetales</taxon>
        <taxon>Saccharomycetaceae</taxon>
        <taxon>Nakaseomyces</taxon>
    </lineage>
</organism>
<evidence type="ECO:0000313" key="6">
    <source>
        <dbReference type="Proteomes" id="UP000054886"/>
    </source>
</evidence>
<dbReference type="VEuPathDB" id="FungiDB:CAGL0D04136g"/>
<dbReference type="GO" id="GO:0019904">
    <property type="term" value="F:protein domain specific binding"/>
    <property type="evidence" value="ECO:0007669"/>
    <property type="project" value="EnsemblFungi"/>
</dbReference>
<evidence type="ECO:0000256" key="4">
    <source>
        <dbReference type="RuleBase" id="RU364152"/>
    </source>
</evidence>
<accession>A0A0W0CE41</accession>
<dbReference type="VEuPathDB" id="FungiDB:GVI51_D04081"/>
<protein>
    <recommendedName>
        <fullName evidence="4">Mediator of RNA polymerase II transcription subunit 20</fullName>
    </recommendedName>
    <alternativeName>
        <fullName evidence="4">Mediator complex subunit 20</fullName>
    </alternativeName>
</protein>
<comment type="subcellular location">
    <subcellularLocation>
        <location evidence="1 4">Nucleus</location>
    </subcellularLocation>
</comment>
<dbReference type="GO" id="GO:0031669">
    <property type="term" value="P:cellular response to nutrient levels"/>
    <property type="evidence" value="ECO:0007669"/>
    <property type="project" value="EnsemblFungi"/>
</dbReference>
<comment type="similarity">
    <text evidence="2 4">Belongs to the Mediator complex subunit 20 family.</text>
</comment>
<dbReference type="GO" id="GO:0003713">
    <property type="term" value="F:transcription coactivator activity"/>
    <property type="evidence" value="ECO:0007669"/>
    <property type="project" value="EnsemblFungi"/>
</dbReference>
<sequence length="215" mass="23786">MSSAVIFVESATPGTLTEFKDLLAKQLLEVRETWSLEFRTYRTLVKDFPSREKLLYSLTFPHHDKKTVLIRNSLAWVLGTAEIPDNLQTCSTGLSESIDQLLASKLSNMWAQRQVIRGDAGQTLLITGDVTVRIINLFAATGFKGLLIELDNLQSATSLANITDLLNEMKVKVFKVASAPGLKSEDVEVVDSSSTMESGNEALFTLAKQYIEVLE</sequence>
<dbReference type="GO" id="GO:0001094">
    <property type="term" value="F:TFIID-class transcription factor complex binding"/>
    <property type="evidence" value="ECO:0007669"/>
    <property type="project" value="EnsemblFungi"/>
</dbReference>
<evidence type="ECO:0000256" key="3">
    <source>
        <dbReference type="ARBA" id="ARBA00023242"/>
    </source>
</evidence>
<dbReference type="PhylomeDB" id="A0A0W0CE41"/>
<dbReference type="SMR" id="A0A0W0CE41"/>
<evidence type="ECO:0000256" key="1">
    <source>
        <dbReference type="ARBA" id="ARBA00004123"/>
    </source>
</evidence>